<proteinExistence type="predicted"/>
<reference evidence="1 2" key="1">
    <citation type="submission" date="2023-06" db="EMBL/GenBank/DDBJ databases">
        <authorList>
            <person name="Oyuntsetseg B."/>
            <person name="Kim S.B."/>
        </authorList>
    </citation>
    <scope>NUCLEOTIDE SEQUENCE [LARGE SCALE GENOMIC DNA]</scope>
    <source>
        <strain evidence="1 2">4-36</strain>
    </source>
</reference>
<evidence type="ECO:0000313" key="1">
    <source>
        <dbReference type="EMBL" id="WIY00532.1"/>
    </source>
</evidence>
<evidence type="ECO:0000313" key="2">
    <source>
        <dbReference type="Proteomes" id="UP001239397"/>
    </source>
</evidence>
<accession>A0A9Y2JNB7</accession>
<dbReference type="KEGG" id="amog:QRX60_41815"/>
<keyword evidence="2" id="KW-1185">Reference proteome</keyword>
<dbReference type="RefSeq" id="WP_285996998.1">
    <property type="nucleotide sequence ID" value="NZ_CP127295.1"/>
</dbReference>
<sequence>MSETRLADGPTAEERSRAIRVVKHHAHDSRDEADLLAMLGLDRVPRPPVRRPHGALSTAELQELLAPFAAERESAAV</sequence>
<dbReference type="EMBL" id="CP127295">
    <property type="protein sequence ID" value="WIY00532.1"/>
    <property type="molecule type" value="Genomic_DNA"/>
</dbReference>
<organism evidence="1 2">
    <name type="scientific">Amycolatopsis mongoliensis</name>
    <dbReference type="NCBI Taxonomy" id="715475"/>
    <lineage>
        <taxon>Bacteria</taxon>
        <taxon>Bacillati</taxon>
        <taxon>Actinomycetota</taxon>
        <taxon>Actinomycetes</taxon>
        <taxon>Pseudonocardiales</taxon>
        <taxon>Pseudonocardiaceae</taxon>
        <taxon>Amycolatopsis</taxon>
    </lineage>
</organism>
<protein>
    <submittedName>
        <fullName evidence="1">Uncharacterized protein</fullName>
    </submittedName>
</protein>
<name>A0A9Y2JNB7_9PSEU</name>
<gene>
    <name evidence="1" type="ORF">QRX60_41815</name>
</gene>
<dbReference type="Proteomes" id="UP001239397">
    <property type="component" value="Chromosome"/>
</dbReference>
<dbReference type="AlphaFoldDB" id="A0A9Y2JNB7"/>